<dbReference type="InterPro" id="IPR001901">
    <property type="entry name" value="Translocase_SecE/Sec61-g"/>
</dbReference>
<feature type="transmembrane region" description="Helical" evidence="9">
    <location>
        <begin position="95"/>
        <end position="122"/>
    </location>
</feature>
<keyword evidence="4 9" id="KW-0812">Transmembrane</keyword>
<dbReference type="Pfam" id="PF00584">
    <property type="entry name" value="SecE"/>
    <property type="match status" value="1"/>
</dbReference>
<dbReference type="KEGG" id="kak:Kalk_06410"/>
<dbReference type="HAMAP" id="MF_00422">
    <property type="entry name" value="SecE"/>
    <property type="match status" value="1"/>
</dbReference>
<evidence type="ECO:0000313" key="11">
    <source>
        <dbReference type="Proteomes" id="UP000235116"/>
    </source>
</evidence>
<keyword evidence="11" id="KW-1185">Reference proteome</keyword>
<dbReference type="EMBL" id="CP022684">
    <property type="protein sequence ID" value="AUM12077.1"/>
    <property type="molecule type" value="Genomic_DNA"/>
</dbReference>
<feature type="transmembrane region" description="Helical" evidence="9">
    <location>
        <begin position="41"/>
        <end position="62"/>
    </location>
</feature>
<dbReference type="GO" id="GO:0006605">
    <property type="term" value="P:protein targeting"/>
    <property type="evidence" value="ECO:0007669"/>
    <property type="project" value="UniProtKB-UniRule"/>
</dbReference>
<comment type="function">
    <text evidence="9">Essential subunit of the Sec protein translocation channel SecYEG. Clamps together the 2 halves of SecY. May contact the channel plug during translocation.</text>
</comment>
<proteinExistence type="inferred from homology"/>
<dbReference type="Gene3D" id="1.20.5.1030">
    <property type="entry name" value="Preprotein translocase secy subunit"/>
    <property type="match status" value="1"/>
</dbReference>
<dbReference type="PROSITE" id="PS01067">
    <property type="entry name" value="SECE_SEC61G"/>
    <property type="match status" value="1"/>
</dbReference>
<gene>
    <name evidence="9 10" type="primary">secE</name>
    <name evidence="10" type="ORF">Kalk_06410</name>
</gene>
<comment type="subunit">
    <text evidence="9">Component of the Sec protein translocase complex. Heterotrimer consisting of SecY, SecE and SecG subunits. The heterotrimers can form oligomers, although 1 heterotrimer is thought to be able to translocate proteins. Interacts with the ribosome. Interacts with SecDF, and other proteins may be involved. Interacts with SecA.</text>
</comment>
<dbReference type="GO" id="GO:0043952">
    <property type="term" value="P:protein transport by the Sec complex"/>
    <property type="evidence" value="ECO:0007669"/>
    <property type="project" value="UniProtKB-UniRule"/>
</dbReference>
<dbReference type="GO" id="GO:0005886">
    <property type="term" value="C:plasma membrane"/>
    <property type="evidence" value="ECO:0007669"/>
    <property type="project" value="UniProtKB-UniRule"/>
</dbReference>
<dbReference type="PANTHER" id="PTHR33910">
    <property type="entry name" value="PROTEIN TRANSLOCASE SUBUNIT SECE"/>
    <property type="match status" value="1"/>
</dbReference>
<evidence type="ECO:0000256" key="1">
    <source>
        <dbReference type="ARBA" id="ARBA00004370"/>
    </source>
</evidence>
<feature type="transmembrane region" description="Helical" evidence="9">
    <location>
        <begin position="15"/>
        <end position="35"/>
    </location>
</feature>
<comment type="similarity">
    <text evidence="9">Belongs to the SecE/SEC61-gamma family.</text>
</comment>
<keyword evidence="3 9" id="KW-1003">Cell membrane</keyword>
<evidence type="ECO:0000256" key="2">
    <source>
        <dbReference type="ARBA" id="ARBA00022448"/>
    </source>
</evidence>
<protein>
    <recommendedName>
        <fullName evidence="9">Protein translocase subunit SecE</fullName>
    </recommendedName>
</protein>
<comment type="subcellular location">
    <subcellularLocation>
        <location evidence="1">Membrane</location>
    </subcellularLocation>
</comment>
<keyword evidence="2 9" id="KW-0813">Transport</keyword>
<name>A0A2K9LIL1_9GAMM</name>
<keyword evidence="6 9" id="KW-1133">Transmembrane helix</keyword>
<dbReference type="Proteomes" id="UP000235116">
    <property type="component" value="Chromosome"/>
</dbReference>
<evidence type="ECO:0000313" key="10">
    <source>
        <dbReference type="EMBL" id="AUM12077.1"/>
    </source>
</evidence>
<dbReference type="GO" id="GO:0065002">
    <property type="term" value="P:intracellular protein transmembrane transport"/>
    <property type="evidence" value="ECO:0007669"/>
    <property type="project" value="UniProtKB-UniRule"/>
</dbReference>
<organism evidence="10 11">
    <name type="scientific">Ketobacter alkanivorans</name>
    <dbReference type="NCBI Taxonomy" id="1917421"/>
    <lineage>
        <taxon>Bacteria</taxon>
        <taxon>Pseudomonadati</taxon>
        <taxon>Pseudomonadota</taxon>
        <taxon>Gammaproteobacteria</taxon>
        <taxon>Pseudomonadales</taxon>
        <taxon>Ketobacteraceae</taxon>
        <taxon>Ketobacter</taxon>
    </lineage>
</organism>
<reference evidence="11" key="1">
    <citation type="submission" date="2017-08" db="EMBL/GenBank/DDBJ databases">
        <title>Direct submision.</title>
        <authorList>
            <person name="Kim S.-J."/>
            <person name="Rhee S.-K."/>
        </authorList>
    </citation>
    <scope>NUCLEOTIDE SEQUENCE [LARGE SCALE GENOMIC DNA]</scope>
    <source>
        <strain evidence="11">GI5</strain>
    </source>
</reference>
<keyword evidence="5 9" id="KW-0653">Protein transport</keyword>
<evidence type="ECO:0000256" key="5">
    <source>
        <dbReference type="ARBA" id="ARBA00022927"/>
    </source>
</evidence>
<evidence type="ECO:0000256" key="6">
    <source>
        <dbReference type="ARBA" id="ARBA00022989"/>
    </source>
</evidence>
<dbReference type="InterPro" id="IPR038379">
    <property type="entry name" value="SecE_sf"/>
</dbReference>
<dbReference type="InterPro" id="IPR005807">
    <property type="entry name" value="SecE_bac"/>
</dbReference>
<dbReference type="GO" id="GO:0009306">
    <property type="term" value="P:protein secretion"/>
    <property type="evidence" value="ECO:0007669"/>
    <property type="project" value="UniProtKB-UniRule"/>
</dbReference>
<dbReference type="RefSeq" id="WP_101893414.1">
    <property type="nucleotide sequence ID" value="NZ_CP022684.1"/>
</dbReference>
<evidence type="ECO:0000256" key="8">
    <source>
        <dbReference type="ARBA" id="ARBA00023136"/>
    </source>
</evidence>
<evidence type="ECO:0000256" key="7">
    <source>
        <dbReference type="ARBA" id="ARBA00023010"/>
    </source>
</evidence>
<dbReference type="OrthoDB" id="9806365at2"/>
<dbReference type="NCBIfam" id="TIGR00964">
    <property type="entry name" value="secE_bact"/>
    <property type="match status" value="1"/>
</dbReference>
<dbReference type="AlphaFoldDB" id="A0A2K9LIL1"/>
<dbReference type="PRINTS" id="PR01650">
    <property type="entry name" value="SECETRNLCASE"/>
</dbReference>
<comment type="caution">
    <text evidence="9">Lacks conserved residue(s) required for the propagation of feature annotation.</text>
</comment>
<evidence type="ECO:0000256" key="9">
    <source>
        <dbReference type="HAMAP-Rule" id="MF_00422"/>
    </source>
</evidence>
<dbReference type="GO" id="GO:0008320">
    <property type="term" value="F:protein transmembrane transporter activity"/>
    <property type="evidence" value="ECO:0007669"/>
    <property type="project" value="UniProtKB-UniRule"/>
</dbReference>
<keyword evidence="7 9" id="KW-0811">Translocation</keyword>
<keyword evidence="8 9" id="KW-0472">Membrane</keyword>
<evidence type="ECO:0000256" key="4">
    <source>
        <dbReference type="ARBA" id="ARBA00022692"/>
    </source>
</evidence>
<evidence type="ECO:0000256" key="3">
    <source>
        <dbReference type="ARBA" id="ARBA00022475"/>
    </source>
</evidence>
<accession>A0A2K9LIL1</accession>
<dbReference type="PANTHER" id="PTHR33910:SF1">
    <property type="entry name" value="PROTEIN TRANSLOCASE SUBUNIT SECE"/>
    <property type="match status" value="1"/>
</dbReference>
<sequence>MTTSTEQTQSSPAEAFKWLVVAAIIAAAVIGNAYYDDQPLLYRVAGVVVMGIFAALVASFTVKGRAFIALLQDARAEVRRVVWPTKQETGQTTGVVVLVVAFMALLLWGLDALLGTVISSVIG</sequence>